<evidence type="ECO:0000313" key="2">
    <source>
        <dbReference type="EMBL" id="KAK6353632.1"/>
    </source>
</evidence>
<evidence type="ECO:0000256" key="1">
    <source>
        <dbReference type="SAM" id="MobiDB-lite"/>
    </source>
</evidence>
<keyword evidence="3" id="KW-1185">Reference proteome</keyword>
<feature type="compositionally biased region" description="Low complexity" evidence="1">
    <location>
        <begin position="287"/>
        <end position="299"/>
    </location>
</feature>
<dbReference type="AlphaFoldDB" id="A0AAV9V177"/>
<feature type="compositionally biased region" description="Pro residues" evidence="1">
    <location>
        <begin position="248"/>
        <end position="257"/>
    </location>
</feature>
<evidence type="ECO:0008006" key="4">
    <source>
        <dbReference type="Google" id="ProtNLM"/>
    </source>
</evidence>
<name>A0AAV9V177_9PEZI</name>
<protein>
    <recommendedName>
        <fullName evidence="4">F-box domain-containing protein</fullName>
    </recommendedName>
</protein>
<proteinExistence type="predicted"/>
<dbReference type="Proteomes" id="UP001375240">
    <property type="component" value="Unassembled WGS sequence"/>
</dbReference>
<accession>A0AAV9V177</accession>
<feature type="compositionally biased region" description="Acidic residues" evidence="1">
    <location>
        <begin position="258"/>
        <end position="286"/>
    </location>
</feature>
<comment type="caution">
    <text evidence="2">The sequence shown here is derived from an EMBL/GenBank/DDBJ whole genome shotgun (WGS) entry which is preliminary data.</text>
</comment>
<feature type="region of interest" description="Disordered" evidence="1">
    <location>
        <begin position="241"/>
        <end position="346"/>
    </location>
</feature>
<sequence>MPQAHSQGTQHKRITDLPNDVLRCITDYLAIDGPRKTFGHLKSFSQTCQLFRAIALPIVGRQITWDEEHHFPDTMIDIVIAHVNSTTAAQNVKSATFRLRAQNGYHYKRKYNIIVEQKLSDVKDELQEVLDAAQLEEKVELYTYFINGVDEYGVDALATILLYQFEQLEELELAASVFAGSARFMLTTLHRFPPPWTANGLLKQLSMIKVDFQTTHFWLLERLLRYGVVKLGVDMRVGSSGGWYQVRPPRPPSPPPPSEDEDDGAHDEALEEVEEVQEEEDTEENTENGPSNSSSNAAAARKRRARDPQSAWKDHKSSSESESENANEGDKNSIADDNSEQWSVGSIEEDAKDLAEFSSKTGVRRSELPGLMKSMYRGYETVGLGPDRVEQKVDYRLPGLNERAPKILLAKEVILIIDDVPWVKNLIKLIRLIKGVDTIEIRPWRPVTFPKERARGWLQHFLGGDNNQQNLQSIKVLPGMRMHKEPDFFSTKDYTGLKHLHIYYTTHMKKTFEKTAESGESYMNGHFPSQLETLRIDFFRDPKDARIFETYPTKEQSKWVVDFGTHVLNTRKGDFPRLSVILAISCHGIYAGSVRELIGMMRGRIERTGPEGYLPVDIIGIRRSGRPNVDGEGWYGPFQKFKRRDYRIEDATATQEVEAG</sequence>
<reference evidence="2 3" key="1">
    <citation type="submission" date="2019-10" db="EMBL/GenBank/DDBJ databases">
        <authorList>
            <person name="Palmer J.M."/>
        </authorList>
    </citation>
    <scope>NUCLEOTIDE SEQUENCE [LARGE SCALE GENOMIC DNA]</scope>
    <source>
        <strain evidence="2 3">TWF696</strain>
    </source>
</reference>
<gene>
    <name evidence="2" type="ORF">TWF696_005595</name>
</gene>
<evidence type="ECO:0000313" key="3">
    <source>
        <dbReference type="Proteomes" id="UP001375240"/>
    </source>
</evidence>
<dbReference type="EMBL" id="JAVHNQ010000003">
    <property type="protein sequence ID" value="KAK6353632.1"/>
    <property type="molecule type" value="Genomic_DNA"/>
</dbReference>
<organism evidence="2 3">
    <name type="scientific">Orbilia brochopaga</name>
    <dbReference type="NCBI Taxonomy" id="3140254"/>
    <lineage>
        <taxon>Eukaryota</taxon>
        <taxon>Fungi</taxon>
        <taxon>Dikarya</taxon>
        <taxon>Ascomycota</taxon>
        <taxon>Pezizomycotina</taxon>
        <taxon>Orbiliomycetes</taxon>
        <taxon>Orbiliales</taxon>
        <taxon>Orbiliaceae</taxon>
        <taxon>Orbilia</taxon>
    </lineage>
</organism>